<protein>
    <submittedName>
        <fullName evidence="1">Uncharacterized protein</fullName>
    </submittedName>
</protein>
<sequence>MDHIVVNHTTLSHPLELMLVEIFDICNYEGFGVASGIMTT</sequence>
<proteinExistence type="predicted"/>
<reference evidence="1 2" key="1">
    <citation type="journal article" date="2021" name="Commun. Biol.">
        <title>The genome of Shorea leprosula (Dipterocarpaceae) highlights the ecological relevance of drought in aseasonal tropical rainforests.</title>
        <authorList>
            <person name="Ng K.K.S."/>
            <person name="Kobayashi M.J."/>
            <person name="Fawcett J.A."/>
            <person name="Hatakeyama M."/>
            <person name="Paape T."/>
            <person name="Ng C.H."/>
            <person name="Ang C.C."/>
            <person name="Tnah L.H."/>
            <person name="Lee C.T."/>
            <person name="Nishiyama T."/>
            <person name="Sese J."/>
            <person name="O'Brien M.J."/>
            <person name="Copetti D."/>
            <person name="Mohd Noor M.I."/>
            <person name="Ong R.C."/>
            <person name="Putra M."/>
            <person name="Sireger I.Z."/>
            <person name="Indrioko S."/>
            <person name="Kosugi Y."/>
            <person name="Izuno A."/>
            <person name="Isagi Y."/>
            <person name="Lee S.L."/>
            <person name="Shimizu K.K."/>
        </authorList>
    </citation>
    <scope>NUCLEOTIDE SEQUENCE [LARGE SCALE GENOMIC DNA]</scope>
    <source>
        <strain evidence="1">214</strain>
    </source>
</reference>
<evidence type="ECO:0000313" key="2">
    <source>
        <dbReference type="Proteomes" id="UP001054252"/>
    </source>
</evidence>
<dbReference type="EMBL" id="BPVZ01000002">
    <property type="protein sequence ID" value="GKU88120.1"/>
    <property type="molecule type" value="Genomic_DNA"/>
</dbReference>
<evidence type="ECO:0000313" key="1">
    <source>
        <dbReference type="EMBL" id="GKU88120.1"/>
    </source>
</evidence>
<name>A0AAV5HSZ5_9ROSI</name>
<accession>A0AAV5HSZ5</accession>
<keyword evidence="2" id="KW-1185">Reference proteome</keyword>
<dbReference type="AlphaFoldDB" id="A0AAV5HSZ5"/>
<organism evidence="1 2">
    <name type="scientific">Rubroshorea leprosula</name>
    <dbReference type="NCBI Taxonomy" id="152421"/>
    <lineage>
        <taxon>Eukaryota</taxon>
        <taxon>Viridiplantae</taxon>
        <taxon>Streptophyta</taxon>
        <taxon>Embryophyta</taxon>
        <taxon>Tracheophyta</taxon>
        <taxon>Spermatophyta</taxon>
        <taxon>Magnoliopsida</taxon>
        <taxon>eudicotyledons</taxon>
        <taxon>Gunneridae</taxon>
        <taxon>Pentapetalae</taxon>
        <taxon>rosids</taxon>
        <taxon>malvids</taxon>
        <taxon>Malvales</taxon>
        <taxon>Dipterocarpaceae</taxon>
        <taxon>Rubroshorea</taxon>
    </lineage>
</organism>
<comment type="caution">
    <text evidence="1">The sequence shown here is derived from an EMBL/GenBank/DDBJ whole genome shotgun (WGS) entry which is preliminary data.</text>
</comment>
<gene>
    <name evidence="1" type="ORF">SLEP1_g2421</name>
</gene>
<dbReference type="Proteomes" id="UP001054252">
    <property type="component" value="Unassembled WGS sequence"/>
</dbReference>